<evidence type="ECO:0000259" key="1">
    <source>
        <dbReference type="PROSITE" id="PS50878"/>
    </source>
</evidence>
<reference evidence="2 3" key="1">
    <citation type="submission" date="2015-07" db="EMBL/GenBank/DDBJ databases">
        <title>The genome of Pseudoloma neurophilia, a relevant intracellular parasite of the zebrafish.</title>
        <authorList>
            <person name="Ndikumana S."/>
            <person name="Pelin A."/>
            <person name="Sanders J."/>
            <person name="Corradi N."/>
        </authorList>
    </citation>
    <scope>NUCLEOTIDE SEQUENCE [LARGE SCALE GENOMIC DNA]</scope>
    <source>
        <strain evidence="2 3">MK1</strain>
    </source>
</reference>
<dbReference type="PANTHER" id="PTHR33064:SF37">
    <property type="entry name" value="RIBONUCLEASE H"/>
    <property type="match status" value="1"/>
</dbReference>
<sequence>MPFGQFEFVRMPFGLTNAPRTFQRAMNAILGHLPFVRVYLDDILIMGESEDIHNKNLHQVLTILKENGITINLSKSKFFKTEVEYLGTIIDANGIRPITTKLAKYDNFQEPRTVKDLQSLLGFINWF</sequence>
<dbReference type="Pfam" id="PF00078">
    <property type="entry name" value="RVT_1"/>
    <property type="match status" value="1"/>
</dbReference>
<keyword evidence="3" id="KW-1185">Reference proteome</keyword>
<evidence type="ECO:0000313" key="3">
    <source>
        <dbReference type="Proteomes" id="UP000051530"/>
    </source>
</evidence>
<dbReference type="PANTHER" id="PTHR33064">
    <property type="entry name" value="POL PROTEIN"/>
    <property type="match status" value="1"/>
</dbReference>
<dbReference type="Gene3D" id="3.10.10.10">
    <property type="entry name" value="HIV Type 1 Reverse Transcriptase, subunit A, domain 1"/>
    <property type="match status" value="1"/>
</dbReference>
<dbReference type="InterPro" id="IPR043502">
    <property type="entry name" value="DNA/RNA_pol_sf"/>
</dbReference>
<dbReference type="OrthoDB" id="2194544at2759"/>
<dbReference type="Proteomes" id="UP000051530">
    <property type="component" value="Unassembled WGS sequence"/>
</dbReference>
<dbReference type="Gene3D" id="3.30.70.270">
    <property type="match status" value="1"/>
</dbReference>
<dbReference type="FunFam" id="3.30.70.270:FF:000003">
    <property type="entry name" value="Transposon Ty3-G Gag-Pol polyprotein"/>
    <property type="match status" value="1"/>
</dbReference>
<dbReference type="AlphaFoldDB" id="A0A0R0M497"/>
<dbReference type="InterPro" id="IPR043128">
    <property type="entry name" value="Rev_trsase/Diguanyl_cyclase"/>
</dbReference>
<dbReference type="InterPro" id="IPR051320">
    <property type="entry name" value="Viral_Replic_Matur_Polypro"/>
</dbReference>
<dbReference type="InterPro" id="IPR000477">
    <property type="entry name" value="RT_dom"/>
</dbReference>
<dbReference type="PROSITE" id="PS50878">
    <property type="entry name" value="RT_POL"/>
    <property type="match status" value="1"/>
</dbReference>
<organism evidence="2 3">
    <name type="scientific">Pseudoloma neurophilia</name>
    <dbReference type="NCBI Taxonomy" id="146866"/>
    <lineage>
        <taxon>Eukaryota</taxon>
        <taxon>Fungi</taxon>
        <taxon>Fungi incertae sedis</taxon>
        <taxon>Microsporidia</taxon>
        <taxon>Pseudoloma</taxon>
    </lineage>
</organism>
<protein>
    <submittedName>
        <fullName evidence="2">Transposon Tf2</fullName>
    </submittedName>
</protein>
<evidence type="ECO:0000313" key="2">
    <source>
        <dbReference type="EMBL" id="KRH93664.1"/>
    </source>
</evidence>
<accession>A0A0R0M497</accession>
<dbReference type="EMBL" id="LGUB01000257">
    <property type="protein sequence ID" value="KRH93664.1"/>
    <property type="molecule type" value="Genomic_DNA"/>
</dbReference>
<dbReference type="SUPFAM" id="SSF56672">
    <property type="entry name" value="DNA/RNA polymerases"/>
    <property type="match status" value="1"/>
</dbReference>
<name>A0A0R0M497_9MICR</name>
<gene>
    <name evidence="2" type="ORF">M153_6800002771</name>
</gene>
<dbReference type="CDD" id="cd01647">
    <property type="entry name" value="RT_LTR"/>
    <property type="match status" value="1"/>
</dbReference>
<comment type="caution">
    <text evidence="2">The sequence shown here is derived from an EMBL/GenBank/DDBJ whole genome shotgun (WGS) entry which is preliminary data.</text>
</comment>
<feature type="domain" description="Reverse transcriptase" evidence="1">
    <location>
        <begin position="1"/>
        <end position="90"/>
    </location>
</feature>
<proteinExistence type="predicted"/>
<dbReference type="VEuPathDB" id="MicrosporidiaDB:M153_6800002771"/>